<gene>
    <name evidence="4" type="ORF">SARC_12759</name>
</gene>
<dbReference type="Gene3D" id="3.40.50.300">
    <property type="entry name" value="P-loop containing nucleotide triphosphate hydrolases"/>
    <property type="match status" value="1"/>
</dbReference>
<dbReference type="GO" id="GO:0005525">
    <property type="term" value="F:GTP binding"/>
    <property type="evidence" value="ECO:0007669"/>
    <property type="project" value="UniProtKB-KW"/>
</dbReference>
<keyword evidence="1" id="KW-0547">Nucleotide-binding</keyword>
<feature type="non-terminal residue" evidence="4">
    <location>
        <position position="1"/>
    </location>
</feature>
<reference evidence="4 5" key="1">
    <citation type="submission" date="2011-02" db="EMBL/GenBank/DDBJ databases">
        <title>The Genome Sequence of Sphaeroforma arctica JP610.</title>
        <authorList>
            <consortium name="The Broad Institute Genome Sequencing Platform"/>
            <person name="Russ C."/>
            <person name="Cuomo C."/>
            <person name="Young S.K."/>
            <person name="Zeng Q."/>
            <person name="Gargeya S."/>
            <person name="Alvarado L."/>
            <person name="Berlin A."/>
            <person name="Chapman S.B."/>
            <person name="Chen Z."/>
            <person name="Freedman E."/>
            <person name="Gellesch M."/>
            <person name="Goldberg J."/>
            <person name="Griggs A."/>
            <person name="Gujja S."/>
            <person name="Heilman E."/>
            <person name="Heiman D."/>
            <person name="Howarth C."/>
            <person name="Mehta T."/>
            <person name="Neiman D."/>
            <person name="Pearson M."/>
            <person name="Roberts A."/>
            <person name="Saif S."/>
            <person name="Shea T."/>
            <person name="Shenoy N."/>
            <person name="Sisk P."/>
            <person name="Stolte C."/>
            <person name="Sykes S."/>
            <person name="White J."/>
            <person name="Yandava C."/>
            <person name="Burger G."/>
            <person name="Gray M.W."/>
            <person name="Holland P.W.H."/>
            <person name="King N."/>
            <person name="Lang F.B.F."/>
            <person name="Roger A.J."/>
            <person name="Ruiz-Trillo I."/>
            <person name="Haas B."/>
            <person name="Nusbaum C."/>
            <person name="Birren B."/>
        </authorList>
    </citation>
    <scope>NUCLEOTIDE SEQUENCE [LARGE SCALE GENOMIC DNA]</scope>
    <source>
        <strain evidence="4 5">JP610</strain>
    </source>
</reference>
<dbReference type="GeneID" id="25913263"/>
<proteinExistence type="predicted"/>
<dbReference type="PANTHER" id="PTHR24070">
    <property type="entry name" value="RAS, DI-RAS, AND RHEB FAMILY MEMBERS OF SMALL GTPASE SUPERFAMILY"/>
    <property type="match status" value="1"/>
</dbReference>
<evidence type="ECO:0000256" key="3">
    <source>
        <dbReference type="SAM" id="MobiDB-lite"/>
    </source>
</evidence>
<dbReference type="STRING" id="667725.A0A0L0FD53"/>
<feature type="compositionally biased region" description="Basic residues" evidence="3">
    <location>
        <begin position="99"/>
        <end position="109"/>
    </location>
</feature>
<keyword evidence="5" id="KW-1185">Reference proteome</keyword>
<dbReference type="PROSITE" id="PS51419">
    <property type="entry name" value="RAB"/>
    <property type="match status" value="1"/>
</dbReference>
<dbReference type="Proteomes" id="UP000054560">
    <property type="component" value="Unassembled WGS sequence"/>
</dbReference>
<evidence type="ECO:0000313" key="4">
    <source>
        <dbReference type="EMBL" id="KNC74699.1"/>
    </source>
</evidence>
<evidence type="ECO:0000256" key="2">
    <source>
        <dbReference type="ARBA" id="ARBA00023134"/>
    </source>
</evidence>
<dbReference type="eggNOG" id="KOG0395">
    <property type="taxonomic scope" value="Eukaryota"/>
</dbReference>
<dbReference type="PRINTS" id="PR00449">
    <property type="entry name" value="RASTRNSFRMNG"/>
</dbReference>
<dbReference type="EMBL" id="KQ244156">
    <property type="protein sequence ID" value="KNC74699.1"/>
    <property type="molecule type" value="Genomic_DNA"/>
</dbReference>
<dbReference type="OrthoDB" id="5976022at2759"/>
<dbReference type="SMART" id="SM00175">
    <property type="entry name" value="RAB"/>
    <property type="match status" value="1"/>
</dbReference>
<dbReference type="InterPro" id="IPR020849">
    <property type="entry name" value="Small_GTPase_Ras-type"/>
</dbReference>
<dbReference type="PROSITE" id="PS51421">
    <property type="entry name" value="RAS"/>
    <property type="match status" value="1"/>
</dbReference>
<dbReference type="RefSeq" id="XP_014148601.1">
    <property type="nucleotide sequence ID" value="XM_014293126.1"/>
</dbReference>
<dbReference type="GO" id="GO:0003924">
    <property type="term" value="F:GTPase activity"/>
    <property type="evidence" value="ECO:0007669"/>
    <property type="project" value="InterPro"/>
</dbReference>
<dbReference type="Pfam" id="PF00071">
    <property type="entry name" value="Ras"/>
    <property type="match status" value="1"/>
</dbReference>
<dbReference type="InterPro" id="IPR027417">
    <property type="entry name" value="P-loop_NTPase"/>
</dbReference>
<evidence type="ECO:0000256" key="1">
    <source>
        <dbReference type="ARBA" id="ARBA00022741"/>
    </source>
</evidence>
<dbReference type="GO" id="GO:0016020">
    <property type="term" value="C:membrane"/>
    <property type="evidence" value="ECO:0007669"/>
    <property type="project" value="InterPro"/>
</dbReference>
<evidence type="ECO:0000313" key="5">
    <source>
        <dbReference type="Proteomes" id="UP000054560"/>
    </source>
</evidence>
<dbReference type="GO" id="GO:0007165">
    <property type="term" value="P:signal transduction"/>
    <property type="evidence" value="ECO:0007669"/>
    <property type="project" value="InterPro"/>
</dbReference>
<name>A0A0L0FD53_9EUKA</name>
<dbReference type="SUPFAM" id="SSF52540">
    <property type="entry name" value="P-loop containing nucleoside triphosphate hydrolases"/>
    <property type="match status" value="1"/>
</dbReference>
<dbReference type="AlphaFoldDB" id="A0A0L0FD53"/>
<sequence length="109" mass="12304">DSLREANKIIKQILRVKDADFFPLVLAGNKCDLEDDRQITFDEGKKAAEDLGNIPFIETSAKLGVNVDQAFYELVRLIRKQNKPKEEPKKGGKPASTKKEKKKKGCVLF</sequence>
<dbReference type="InterPro" id="IPR001806">
    <property type="entry name" value="Small_GTPase"/>
</dbReference>
<keyword evidence="2" id="KW-0342">GTP-binding</keyword>
<feature type="region of interest" description="Disordered" evidence="3">
    <location>
        <begin position="83"/>
        <end position="109"/>
    </location>
</feature>
<protein>
    <submittedName>
        <fullName evidence="4">Uncharacterized protein</fullName>
    </submittedName>
</protein>
<organism evidence="4 5">
    <name type="scientific">Sphaeroforma arctica JP610</name>
    <dbReference type="NCBI Taxonomy" id="667725"/>
    <lineage>
        <taxon>Eukaryota</taxon>
        <taxon>Ichthyosporea</taxon>
        <taxon>Ichthyophonida</taxon>
        <taxon>Sphaeroforma</taxon>
    </lineage>
</organism>
<accession>A0A0L0FD53</accession>
<dbReference type="SMART" id="SM00173">
    <property type="entry name" value="RAS"/>
    <property type="match status" value="1"/>
</dbReference>